<dbReference type="GO" id="GO:0005634">
    <property type="term" value="C:nucleus"/>
    <property type="evidence" value="ECO:0007669"/>
    <property type="project" value="UniProtKB-SubCell"/>
</dbReference>
<dbReference type="PANTHER" id="PTHR24403:SF102">
    <property type="entry name" value="RE1-SILENCING TRANSCRIPTION FACTOR"/>
    <property type="match status" value="1"/>
</dbReference>
<evidence type="ECO:0000256" key="9">
    <source>
        <dbReference type="ARBA" id="ARBA00023015"/>
    </source>
</evidence>
<evidence type="ECO:0000256" key="8">
    <source>
        <dbReference type="ARBA" id="ARBA00022833"/>
    </source>
</evidence>
<dbReference type="Ensembl" id="ENSPMAT00000002212.1">
    <property type="protein sequence ID" value="ENSPMAP00000002201.1"/>
    <property type="gene ID" value="ENSPMAG00000002008.1"/>
</dbReference>
<organism evidence="14">
    <name type="scientific">Petromyzon marinus</name>
    <name type="common">Sea lamprey</name>
    <dbReference type="NCBI Taxonomy" id="7757"/>
    <lineage>
        <taxon>Eukaryota</taxon>
        <taxon>Metazoa</taxon>
        <taxon>Chordata</taxon>
        <taxon>Craniata</taxon>
        <taxon>Vertebrata</taxon>
        <taxon>Cyclostomata</taxon>
        <taxon>Hyperoartia</taxon>
        <taxon>Petromyzontiformes</taxon>
        <taxon>Petromyzontidae</taxon>
        <taxon>Petromyzon</taxon>
    </lineage>
</organism>
<keyword evidence="10" id="KW-0804">Transcription</keyword>
<dbReference type="GO" id="GO:0005737">
    <property type="term" value="C:cytoplasm"/>
    <property type="evidence" value="ECO:0007669"/>
    <property type="project" value="UniProtKB-SubCell"/>
</dbReference>
<keyword evidence="3" id="KW-0963">Cytoplasm</keyword>
<evidence type="ECO:0000256" key="2">
    <source>
        <dbReference type="ARBA" id="ARBA00004496"/>
    </source>
</evidence>
<dbReference type="InterPro" id="IPR057281">
    <property type="entry name" value="Zfn-C2H2_REST"/>
</dbReference>
<dbReference type="SMART" id="SM00355">
    <property type="entry name" value="ZnF_C2H2"/>
    <property type="match status" value="5"/>
</dbReference>
<dbReference type="InterPro" id="IPR013087">
    <property type="entry name" value="Znf_C2H2_type"/>
</dbReference>
<dbReference type="STRING" id="7757.ENSPMAP00000002201"/>
<reference evidence="14" key="1">
    <citation type="submission" date="2025-08" db="UniProtKB">
        <authorList>
            <consortium name="Ensembl"/>
        </authorList>
    </citation>
    <scope>IDENTIFICATION</scope>
</reference>
<dbReference type="FunFam" id="3.30.160.60:FF:000395">
    <property type="entry name" value="zinc finger protein 513"/>
    <property type="match status" value="1"/>
</dbReference>
<dbReference type="GeneTree" id="ENSGT00940000155341"/>
<dbReference type="GO" id="GO:0045944">
    <property type="term" value="P:positive regulation of transcription by RNA polymerase II"/>
    <property type="evidence" value="ECO:0007669"/>
    <property type="project" value="TreeGrafter"/>
</dbReference>
<feature type="domain" description="C2H2-type" evidence="13">
    <location>
        <begin position="151"/>
        <end position="178"/>
    </location>
</feature>
<keyword evidence="5" id="KW-0479">Metal-binding</keyword>
<proteinExistence type="predicted"/>
<dbReference type="PROSITE" id="PS50157">
    <property type="entry name" value="ZINC_FINGER_C2H2_2"/>
    <property type="match status" value="2"/>
</dbReference>
<dbReference type="Pfam" id="PF24540">
    <property type="entry name" value="zf-C2H2_REST"/>
    <property type="match status" value="1"/>
</dbReference>
<evidence type="ECO:0000313" key="14">
    <source>
        <dbReference type="Ensembl" id="ENSPMAP00000002201.1"/>
    </source>
</evidence>
<protein>
    <recommendedName>
        <fullName evidence="13">C2H2-type domain-containing protein</fullName>
    </recommendedName>
</protein>
<evidence type="ECO:0000256" key="12">
    <source>
        <dbReference type="PROSITE-ProRule" id="PRU00042"/>
    </source>
</evidence>
<keyword evidence="4" id="KW-0678">Repressor</keyword>
<evidence type="ECO:0000256" key="6">
    <source>
        <dbReference type="ARBA" id="ARBA00022737"/>
    </source>
</evidence>
<keyword evidence="9" id="KW-0805">Transcription regulation</keyword>
<reference evidence="14" key="2">
    <citation type="submission" date="2025-09" db="UniProtKB">
        <authorList>
            <consortium name="Ensembl"/>
        </authorList>
    </citation>
    <scope>IDENTIFICATION</scope>
</reference>
<keyword evidence="7 12" id="KW-0863">Zinc-finger</keyword>
<sequence>AAAVVVTAVEKDEAVVGSGGEARSRGSRRPKSFFCRPCQFTATSEAEFRHHISSHGVKKYLLEQQGEMNVRTQVHTVFCATLLQAAGGPIRCEKCGYNTNRYDHYLAHLKKGGAMVQSGERVFRCVLCLYSTVSEYHWKKHLRNHFPRKVYTCGSCCYYSDRKNNYLQHVRTHTGERPYQCPHCSYSSSQKTHLTRHMR</sequence>
<evidence type="ECO:0000256" key="11">
    <source>
        <dbReference type="ARBA" id="ARBA00023242"/>
    </source>
</evidence>
<evidence type="ECO:0000256" key="10">
    <source>
        <dbReference type="ARBA" id="ARBA00023163"/>
    </source>
</evidence>
<feature type="domain" description="C2H2-type" evidence="13">
    <location>
        <begin position="179"/>
        <end position="199"/>
    </location>
</feature>
<dbReference type="PANTHER" id="PTHR24403">
    <property type="entry name" value="ZINC FINGER PROTEIN"/>
    <property type="match status" value="1"/>
</dbReference>
<dbReference type="Gene3D" id="3.30.160.60">
    <property type="entry name" value="Classic Zinc Finger"/>
    <property type="match status" value="3"/>
</dbReference>
<dbReference type="OMA" id="NHIESHQ"/>
<evidence type="ECO:0000256" key="4">
    <source>
        <dbReference type="ARBA" id="ARBA00022491"/>
    </source>
</evidence>
<dbReference type="InterPro" id="IPR036236">
    <property type="entry name" value="Znf_C2H2_sf"/>
</dbReference>
<keyword evidence="11" id="KW-0539">Nucleus</keyword>
<evidence type="ECO:0000256" key="1">
    <source>
        <dbReference type="ARBA" id="ARBA00004123"/>
    </source>
</evidence>
<dbReference type="FunFam" id="3.30.160.60:FF:000952">
    <property type="entry name" value="RE1-silencing transcription factor B"/>
    <property type="match status" value="1"/>
</dbReference>
<keyword evidence="6" id="KW-0677">Repeat</keyword>
<comment type="subcellular location">
    <subcellularLocation>
        <location evidence="2">Cytoplasm</location>
    </subcellularLocation>
    <subcellularLocation>
        <location evidence="1">Nucleus</location>
    </subcellularLocation>
</comment>
<dbReference type="SUPFAM" id="SSF57667">
    <property type="entry name" value="beta-beta-alpha zinc fingers"/>
    <property type="match status" value="1"/>
</dbReference>
<dbReference type="GO" id="GO:0008270">
    <property type="term" value="F:zinc ion binding"/>
    <property type="evidence" value="ECO:0007669"/>
    <property type="project" value="UniProtKB-KW"/>
</dbReference>
<dbReference type="HOGENOM" id="CLU_1375059_0_0_1"/>
<keyword evidence="8" id="KW-0862">Zinc</keyword>
<dbReference type="InterPro" id="IPR050688">
    <property type="entry name" value="Zinc_finger/UBP_domain"/>
</dbReference>
<name>S4RAH0_PETMA</name>
<dbReference type="AlphaFoldDB" id="S4RAH0"/>
<evidence type="ECO:0000259" key="13">
    <source>
        <dbReference type="PROSITE" id="PS50157"/>
    </source>
</evidence>
<dbReference type="Pfam" id="PF13909">
    <property type="entry name" value="zf-H2C2_5"/>
    <property type="match status" value="1"/>
</dbReference>
<evidence type="ECO:0000256" key="7">
    <source>
        <dbReference type="ARBA" id="ARBA00022771"/>
    </source>
</evidence>
<evidence type="ECO:0000256" key="3">
    <source>
        <dbReference type="ARBA" id="ARBA00022490"/>
    </source>
</evidence>
<dbReference type="FunFam" id="3.30.160.60:FF:001001">
    <property type="entry name" value="RE1-silencing transcription factor B"/>
    <property type="match status" value="1"/>
</dbReference>
<evidence type="ECO:0000256" key="5">
    <source>
        <dbReference type="ARBA" id="ARBA00022723"/>
    </source>
</evidence>
<accession>S4RAH0</accession>